<accession>A0ABU1BM70</accession>
<sequence>MSMLTRFFQHLFITARHGRRAFPDSTLKAIQEAIAHGEKRHRAEVRLMIEASLPLHEVLSGTTPRQRACELFTEYRIWDTEENCGILIYINLADHDVEIVADRAADRALNHDTWESVCQMMTSGYKQGEFEASTVAAIERLNDLLHAAFPDDGSRANQLSDHPLIL</sequence>
<keyword evidence="3" id="KW-1185">Reference proteome</keyword>
<dbReference type="InterPro" id="IPR007621">
    <property type="entry name" value="TPM_dom"/>
</dbReference>
<reference evidence="2 3" key="1">
    <citation type="submission" date="2023-08" db="EMBL/GenBank/DDBJ databases">
        <title>Oxalobacteraceae gen .nov., isolated from river sludge outside the plant.</title>
        <authorList>
            <person name="Zhao S.Y."/>
        </authorList>
    </citation>
    <scope>NUCLEOTIDE SEQUENCE [LARGE SCALE GENOMIC DNA]</scope>
    <source>
        <strain evidence="2 3">R-40</strain>
    </source>
</reference>
<dbReference type="Pfam" id="PF04536">
    <property type="entry name" value="TPM_phosphatase"/>
    <property type="match status" value="1"/>
</dbReference>
<evidence type="ECO:0000313" key="2">
    <source>
        <dbReference type="EMBL" id="MDQ9169964.1"/>
    </source>
</evidence>
<dbReference type="EMBL" id="JAUYVH010000002">
    <property type="protein sequence ID" value="MDQ9169964.1"/>
    <property type="molecule type" value="Genomic_DNA"/>
</dbReference>
<comment type="caution">
    <text evidence="2">The sequence shown here is derived from an EMBL/GenBank/DDBJ whole genome shotgun (WGS) entry which is preliminary data.</text>
</comment>
<feature type="domain" description="TPM" evidence="1">
    <location>
        <begin position="22"/>
        <end position="143"/>
    </location>
</feature>
<proteinExistence type="predicted"/>
<protein>
    <submittedName>
        <fullName evidence="2">TPM domain-containing protein</fullName>
    </submittedName>
</protein>
<evidence type="ECO:0000313" key="3">
    <source>
        <dbReference type="Proteomes" id="UP001225596"/>
    </source>
</evidence>
<organism evidence="2 3">
    <name type="scientific">Keguizhuia sedimenti</name>
    <dbReference type="NCBI Taxonomy" id="3064264"/>
    <lineage>
        <taxon>Bacteria</taxon>
        <taxon>Pseudomonadati</taxon>
        <taxon>Pseudomonadota</taxon>
        <taxon>Betaproteobacteria</taxon>
        <taxon>Burkholderiales</taxon>
        <taxon>Oxalobacteraceae</taxon>
        <taxon>Keguizhuia</taxon>
    </lineage>
</organism>
<dbReference type="PANTHER" id="PTHR30373:SF8">
    <property type="entry name" value="BLL7265 PROTEIN"/>
    <property type="match status" value="1"/>
</dbReference>
<evidence type="ECO:0000259" key="1">
    <source>
        <dbReference type="Pfam" id="PF04536"/>
    </source>
</evidence>
<dbReference type="Proteomes" id="UP001225596">
    <property type="component" value="Unassembled WGS sequence"/>
</dbReference>
<dbReference type="PANTHER" id="PTHR30373">
    <property type="entry name" value="UPF0603 PROTEIN YGCG"/>
    <property type="match status" value="1"/>
</dbReference>
<gene>
    <name evidence="2" type="ORF">Q8A64_06015</name>
</gene>
<dbReference type="Gene3D" id="3.10.310.50">
    <property type="match status" value="1"/>
</dbReference>
<name>A0ABU1BM70_9BURK</name>
<dbReference type="RefSeq" id="WP_338435884.1">
    <property type="nucleotide sequence ID" value="NZ_JAUYVH010000002.1"/>
</dbReference>